<evidence type="ECO:0000256" key="5">
    <source>
        <dbReference type="ARBA" id="ARBA00023136"/>
    </source>
</evidence>
<keyword evidence="10" id="KW-1185">Reference proteome</keyword>
<organism evidence="9 10">
    <name type="scientific">Ignelater luminosus</name>
    <name type="common">Cucubano</name>
    <name type="synonym">Pyrophorus luminosus</name>
    <dbReference type="NCBI Taxonomy" id="2038154"/>
    <lineage>
        <taxon>Eukaryota</taxon>
        <taxon>Metazoa</taxon>
        <taxon>Ecdysozoa</taxon>
        <taxon>Arthropoda</taxon>
        <taxon>Hexapoda</taxon>
        <taxon>Insecta</taxon>
        <taxon>Pterygota</taxon>
        <taxon>Neoptera</taxon>
        <taxon>Endopterygota</taxon>
        <taxon>Coleoptera</taxon>
        <taxon>Polyphaga</taxon>
        <taxon>Elateriformia</taxon>
        <taxon>Elateroidea</taxon>
        <taxon>Elateridae</taxon>
        <taxon>Agrypninae</taxon>
        <taxon>Pyrophorini</taxon>
        <taxon>Ignelater</taxon>
    </lineage>
</organism>
<evidence type="ECO:0000256" key="3">
    <source>
        <dbReference type="ARBA" id="ARBA00022692"/>
    </source>
</evidence>
<evidence type="ECO:0000256" key="8">
    <source>
        <dbReference type="SAM" id="Phobius"/>
    </source>
</evidence>
<comment type="subcellular location">
    <subcellularLocation>
        <location evidence="1">Membrane</location>
        <topology evidence="1">Multi-pass membrane protein</topology>
    </subcellularLocation>
</comment>
<evidence type="ECO:0000256" key="1">
    <source>
        <dbReference type="ARBA" id="ARBA00004141"/>
    </source>
</evidence>
<feature type="region of interest" description="Disordered" evidence="7">
    <location>
        <begin position="374"/>
        <end position="441"/>
    </location>
</feature>
<feature type="compositionally biased region" description="Pro residues" evidence="7">
    <location>
        <begin position="414"/>
        <end position="427"/>
    </location>
</feature>
<dbReference type="InterPro" id="IPR008795">
    <property type="entry name" value="Prominin"/>
</dbReference>
<dbReference type="OrthoDB" id="8188647at2759"/>
<evidence type="ECO:0000256" key="6">
    <source>
        <dbReference type="ARBA" id="ARBA00023180"/>
    </source>
</evidence>
<gene>
    <name evidence="9" type="ORF">ILUMI_01914</name>
</gene>
<keyword evidence="5 8" id="KW-0472">Membrane</keyword>
<protein>
    <submittedName>
        <fullName evidence="9">Uncharacterized protein</fullName>
    </submittedName>
</protein>
<dbReference type="Pfam" id="PF05478">
    <property type="entry name" value="Prominin"/>
    <property type="match status" value="1"/>
</dbReference>
<dbReference type="AlphaFoldDB" id="A0A8K0DJ50"/>
<feature type="transmembrane region" description="Helical" evidence="8">
    <location>
        <begin position="327"/>
        <end position="346"/>
    </location>
</feature>
<keyword evidence="3 8" id="KW-0812">Transmembrane</keyword>
<dbReference type="GO" id="GO:0016020">
    <property type="term" value="C:membrane"/>
    <property type="evidence" value="ECO:0007669"/>
    <property type="project" value="UniProtKB-SubCell"/>
</dbReference>
<evidence type="ECO:0000313" key="10">
    <source>
        <dbReference type="Proteomes" id="UP000801492"/>
    </source>
</evidence>
<dbReference type="PANTHER" id="PTHR22730:SF1">
    <property type="entry name" value="PROMININ-LIKE PROTEIN"/>
    <property type="match status" value="1"/>
</dbReference>
<dbReference type="Proteomes" id="UP000801492">
    <property type="component" value="Unassembled WGS sequence"/>
</dbReference>
<reference evidence="9" key="1">
    <citation type="submission" date="2019-08" db="EMBL/GenBank/DDBJ databases">
        <title>The genome of the North American firefly Photinus pyralis.</title>
        <authorList>
            <consortium name="Photinus pyralis genome working group"/>
            <person name="Fallon T.R."/>
            <person name="Sander Lower S.E."/>
            <person name="Weng J.-K."/>
        </authorList>
    </citation>
    <scope>NUCLEOTIDE SEQUENCE</scope>
    <source>
        <strain evidence="9">TRF0915ILg1</strain>
        <tissue evidence="9">Whole body</tissue>
    </source>
</reference>
<sequence length="503" mass="57276">MCGAPCGCDPTPKTIPFLLTGLGLTCALSLILWTFGTVAFILGGHGETLICQPLYDQPKYTVLGDLLNAGGILYQDEGLFNHLLKGNVSLRMDIILRNCLNNDPSYSAFNLQNIFNLTTLINFHEWKDFEMLLEKFSINFNNFEIIPSTLEYQLHRLSVISEVNLTKYRKEASGLVTSRDLHSFAEQLENVGKQLSVLQDAQRMENLAFKTREIISTDVQFLKDLRDRILYKIAAIEVLVIPFKKKVDRSLTHTKTIKYSMQHRVSLIIKDVSKHYLMELQDYLSQMYKYTSQKIKQDIGKCKPLWDSFDATRTIICKMTIDPLNGFSFACFLCILLFLGLAPVIIRTVAQYKETTEDTFSSITHRRARNGLIIDDEGTWATPSPPSSSEDPKATDPIVWATSRSNQPSETLIPSPPRLPEPIPPSERAPVSKPEPQMTQKPTRLLDPVRLIQLASRVQEPPRKIKSPIPRFMQPGTSKASRDRYEALKLIERIDRRTPRSWL</sequence>
<comment type="similarity">
    <text evidence="2">Belongs to the prominin family.</text>
</comment>
<evidence type="ECO:0000256" key="7">
    <source>
        <dbReference type="SAM" id="MobiDB-lite"/>
    </source>
</evidence>
<keyword evidence="4 8" id="KW-1133">Transmembrane helix</keyword>
<feature type="transmembrane region" description="Helical" evidence="8">
    <location>
        <begin position="17"/>
        <end position="42"/>
    </location>
</feature>
<evidence type="ECO:0000256" key="4">
    <source>
        <dbReference type="ARBA" id="ARBA00022989"/>
    </source>
</evidence>
<comment type="caution">
    <text evidence="9">The sequence shown here is derived from an EMBL/GenBank/DDBJ whole genome shotgun (WGS) entry which is preliminary data.</text>
</comment>
<evidence type="ECO:0000256" key="2">
    <source>
        <dbReference type="ARBA" id="ARBA00006058"/>
    </source>
</evidence>
<accession>A0A8K0DJ50</accession>
<dbReference type="EMBL" id="VTPC01000806">
    <property type="protein sequence ID" value="KAF2904266.1"/>
    <property type="molecule type" value="Genomic_DNA"/>
</dbReference>
<evidence type="ECO:0000313" key="9">
    <source>
        <dbReference type="EMBL" id="KAF2904266.1"/>
    </source>
</evidence>
<proteinExistence type="inferred from homology"/>
<keyword evidence="6" id="KW-0325">Glycoprotein</keyword>
<name>A0A8K0DJ50_IGNLU</name>
<dbReference type="PANTHER" id="PTHR22730">
    <property type="entry name" value="PROMININ PROM PROTEIN"/>
    <property type="match status" value="1"/>
</dbReference>
<feature type="region of interest" description="Disordered" evidence="7">
    <location>
        <begin position="455"/>
        <end position="482"/>
    </location>
</feature>